<feature type="signal peptide" evidence="1">
    <location>
        <begin position="1"/>
        <end position="26"/>
    </location>
</feature>
<name>A0A163M5I9_9BACL</name>
<reference evidence="2" key="1">
    <citation type="journal article" date="2016" name="Genome Announc.">
        <title>Draft genomes of two strains of Paenibacillus glucanolyticus with capability to degrade lignocellulose.</title>
        <authorList>
            <person name="Mathews S.L."/>
            <person name="Pawlak J."/>
            <person name="Grunden A.M."/>
        </authorList>
    </citation>
    <scope>NUCLEOTIDE SEQUENCE [LARGE SCALE GENOMIC DNA]</scope>
    <source>
        <strain evidence="2">SLM1</strain>
    </source>
</reference>
<dbReference type="OrthoDB" id="9997at2"/>
<dbReference type="InterPro" id="IPR016195">
    <property type="entry name" value="Pol/histidinol_Pase-like"/>
</dbReference>
<organism evidence="2 3">
    <name type="scientific">Paenibacillus glucanolyticus</name>
    <dbReference type="NCBI Taxonomy" id="59843"/>
    <lineage>
        <taxon>Bacteria</taxon>
        <taxon>Bacillati</taxon>
        <taxon>Bacillota</taxon>
        <taxon>Bacilli</taxon>
        <taxon>Bacillales</taxon>
        <taxon>Paenibacillaceae</taxon>
        <taxon>Paenibacillus</taxon>
    </lineage>
</organism>
<dbReference type="STRING" id="59843.A3958_23150"/>
<accession>A0A163M5I9</accession>
<comment type="caution">
    <text evidence="2">The sequence shown here is derived from an EMBL/GenBank/DDBJ whole genome shotgun (WGS) entry which is preliminary data.</text>
</comment>
<keyword evidence="1" id="KW-0732">Signal</keyword>
<gene>
    <name evidence="2" type="ORF">AWU65_23885</name>
</gene>
<dbReference type="EMBL" id="LWMH01000001">
    <property type="protein sequence ID" value="KZS48758.1"/>
    <property type="molecule type" value="Genomic_DNA"/>
</dbReference>
<evidence type="ECO:0000313" key="2">
    <source>
        <dbReference type="EMBL" id="KZS48758.1"/>
    </source>
</evidence>
<dbReference type="AlphaFoldDB" id="A0A163M5I9"/>
<evidence type="ECO:0000256" key="1">
    <source>
        <dbReference type="SAM" id="SignalP"/>
    </source>
</evidence>
<dbReference type="RefSeq" id="WP_063479540.1">
    <property type="nucleotide sequence ID" value="NZ_CP147845.1"/>
</dbReference>
<evidence type="ECO:0000313" key="3">
    <source>
        <dbReference type="Proteomes" id="UP000076796"/>
    </source>
</evidence>
<dbReference type="SUPFAM" id="SSF89550">
    <property type="entry name" value="PHP domain-like"/>
    <property type="match status" value="1"/>
</dbReference>
<dbReference type="Proteomes" id="UP000076796">
    <property type="component" value="Unassembled WGS sequence"/>
</dbReference>
<keyword evidence="3" id="KW-1185">Reference proteome</keyword>
<dbReference type="GeneID" id="97555665"/>
<sequence length="533" mass="59805">MQLKKKTIMVLALSLSILSQGMVVHAAKEEGYKFKPEGNGKWMTGEYHAHTYQSDDASQSLQEVLDHGFQEYNLDWIAISDHLRTSTRDEDGNAIAGGPIPLSQGLAQYQVPGIKQLQAAGKYKNKIIFSGFEWDMPTYEHVGIGIIAGKFGSESSLKAVSQFEYLFTNREESLFDPADVANWNKQGSRAFTTREDARMALAWLEKNYRNSSYALLNHPSRKTVYTIADIRDFNNMAPNVVFGMEGMPGNQMEPDRGGLNLTTPENRTYGGADFMIAKVGGVWDALLGEGREFWNFTNSDSHFEISENRLYSSGYWPGQYAKNYTWIQGQDMQSVLDGMRSGKSFSVFGDLINALDFQVRHGNKQAEMGGDLHVKKGTPIEITIRFKSPKKNNNGDAVKVDHVDLIAGDVIGKAQPGTAAYSKSTNDSTKVVKRFTSKDWKTDRDGYNVITYRTVATKDQYFRLRGTNLGVNVAGETSNGNPLMDPKTDIEDHEMRFAEINKRNYSDLWFYSNPIFVSVDSKPNKHGNHSEQK</sequence>
<proteinExistence type="predicted"/>
<protein>
    <submittedName>
        <fullName evidence="2">S-layer protein</fullName>
    </submittedName>
</protein>
<dbReference type="Gene3D" id="3.20.20.140">
    <property type="entry name" value="Metal-dependent hydrolases"/>
    <property type="match status" value="1"/>
</dbReference>
<feature type="chain" id="PRO_5007844176" evidence="1">
    <location>
        <begin position="27"/>
        <end position="533"/>
    </location>
</feature>